<sequence>MVKAPYAGLIDAPDSLWLHLWSADAPYSCPT</sequence>
<evidence type="ECO:0000313" key="2">
    <source>
        <dbReference type="Proteomes" id="UP000245708"/>
    </source>
</evidence>
<keyword evidence="2" id="KW-1185">Reference proteome</keyword>
<gene>
    <name evidence="1" type="ORF">C7455_102187</name>
</gene>
<reference evidence="1 2" key="1">
    <citation type="submission" date="2018-05" db="EMBL/GenBank/DDBJ databases">
        <title>Genomic Encyclopedia of Type Strains, Phase IV (KMG-IV): sequencing the most valuable type-strain genomes for metagenomic binning, comparative biology and taxonomic classification.</title>
        <authorList>
            <person name="Goeker M."/>
        </authorList>
    </citation>
    <scope>NUCLEOTIDE SEQUENCE [LARGE SCALE GENOMIC DNA]</scope>
    <source>
        <strain evidence="1 2">DSM 16097</strain>
    </source>
</reference>
<evidence type="ECO:0000313" key="1">
    <source>
        <dbReference type="EMBL" id="PWK61498.1"/>
    </source>
</evidence>
<protein>
    <submittedName>
        <fullName evidence="1">Uncharacterized protein</fullName>
    </submittedName>
</protein>
<organism evidence="1 2">
    <name type="scientific">Roseicyclus mahoneyensis</name>
    <dbReference type="NCBI Taxonomy" id="164332"/>
    <lineage>
        <taxon>Bacteria</taxon>
        <taxon>Pseudomonadati</taxon>
        <taxon>Pseudomonadota</taxon>
        <taxon>Alphaproteobacteria</taxon>
        <taxon>Rhodobacterales</taxon>
        <taxon>Roseobacteraceae</taxon>
        <taxon>Roseicyclus</taxon>
    </lineage>
</organism>
<comment type="caution">
    <text evidence="1">The sequence shown here is derived from an EMBL/GenBank/DDBJ whole genome shotgun (WGS) entry which is preliminary data.</text>
</comment>
<dbReference type="Proteomes" id="UP000245708">
    <property type="component" value="Unassembled WGS sequence"/>
</dbReference>
<proteinExistence type="predicted"/>
<dbReference type="AlphaFoldDB" id="A0A316GK54"/>
<name>A0A316GK54_9RHOB</name>
<accession>A0A316GK54</accession>
<dbReference type="EMBL" id="QGGW01000002">
    <property type="protein sequence ID" value="PWK61498.1"/>
    <property type="molecule type" value="Genomic_DNA"/>
</dbReference>